<protein>
    <submittedName>
        <fullName evidence="7">Glutamine transport system permease protein GlnP</fullName>
    </submittedName>
</protein>
<dbReference type="GO" id="GO:0006865">
    <property type="term" value="P:amino acid transport"/>
    <property type="evidence" value="ECO:0007669"/>
    <property type="project" value="TreeGrafter"/>
</dbReference>
<dbReference type="PANTHER" id="PTHR30614">
    <property type="entry name" value="MEMBRANE COMPONENT OF AMINO ACID ABC TRANSPORTER"/>
    <property type="match status" value="1"/>
</dbReference>
<comment type="subcellular location">
    <subcellularLocation>
        <location evidence="5">Cell membrane</location>
        <topology evidence="5">Multi-pass membrane protein</topology>
    </subcellularLocation>
    <subcellularLocation>
        <location evidence="1">Membrane</location>
        <topology evidence="1">Multi-pass membrane protein</topology>
    </subcellularLocation>
</comment>
<feature type="domain" description="ABC transmembrane type-1" evidence="6">
    <location>
        <begin position="1"/>
        <end position="146"/>
    </location>
</feature>
<name>A0A806KHM8_9BACT</name>
<keyword evidence="3 5" id="KW-1133">Transmembrane helix</keyword>
<feature type="transmembrane region" description="Helical" evidence="5">
    <location>
        <begin position="125"/>
        <end position="149"/>
    </location>
</feature>
<organism evidence="7">
    <name type="scientific">uncultured bacterium contig00063</name>
    <dbReference type="NCBI Taxonomy" id="1181546"/>
    <lineage>
        <taxon>Bacteria</taxon>
        <taxon>environmental samples</taxon>
    </lineage>
</organism>
<keyword evidence="5" id="KW-0813">Transport</keyword>
<dbReference type="GO" id="GO:0055085">
    <property type="term" value="P:transmembrane transport"/>
    <property type="evidence" value="ECO:0007669"/>
    <property type="project" value="InterPro"/>
</dbReference>
<dbReference type="PANTHER" id="PTHR30614:SF46">
    <property type="entry name" value="ABC TRANSPORTER MEMBRANE SPANNING PERMEASE-GLUTAMINE TRANSPORT"/>
    <property type="match status" value="1"/>
</dbReference>
<dbReference type="SUPFAM" id="SSF161098">
    <property type="entry name" value="MetI-like"/>
    <property type="match status" value="1"/>
</dbReference>
<dbReference type="GO" id="GO:0005886">
    <property type="term" value="C:plasma membrane"/>
    <property type="evidence" value="ECO:0007669"/>
    <property type="project" value="UniProtKB-SubCell"/>
</dbReference>
<dbReference type="Pfam" id="PF00528">
    <property type="entry name" value="BPD_transp_1"/>
    <property type="match status" value="1"/>
</dbReference>
<dbReference type="AlphaFoldDB" id="A0A806KHM8"/>
<comment type="similarity">
    <text evidence="5">Belongs to the binding-protein-dependent transport system permease family.</text>
</comment>
<dbReference type="Gene3D" id="1.10.3720.10">
    <property type="entry name" value="MetI-like"/>
    <property type="match status" value="1"/>
</dbReference>
<evidence type="ECO:0000256" key="4">
    <source>
        <dbReference type="ARBA" id="ARBA00023136"/>
    </source>
</evidence>
<dbReference type="InterPro" id="IPR043429">
    <property type="entry name" value="ArtM/GltK/GlnP/TcyL/YhdX-like"/>
</dbReference>
<reference evidence="7" key="1">
    <citation type="submission" date="2012-03" db="EMBL/GenBank/DDBJ databases">
        <title>Functional metagenomics reveals considerable lignocellulase gene clusters in the gut microbiome of a wood-feeding higher termite.</title>
        <authorList>
            <person name="Liu N."/>
        </authorList>
    </citation>
    <scope>NUCLEOTIDE SEQUENCE</scope>
</reference>
<evidence type="ECO:0000256" key="3">
    <source>
        <dbReference type="ARBA" id="ARBA00022989"/>
    </source>
</evidence>
<evidence type="ECO:0000256" key="2">
    <source>
        <dbReference type="ARBA" id="ARBA00022692"/>
    </source>
</evidence>
<sequence>MVQTFFIYFGIPQLIQSLGFNFRLSPFVAGIITLSLNAGAYIAEIFRGGIEAIDHGQMEAARSLGLSRYRAMFKIILPQAVRVSIPALVNQFIISLKDTSIISIISLADIVYQARIYIGRTMQSFATWTIVGLFYLAIITVLSQISIYVEKRLDYGQKSRRQGTA</sequence>
<proteinExistence type="inferred from homology"/>
<evidence type="ECO:0000256" key="1">
    <source>
        <dbReference type="ARBA" id="ARBA00004141"/>
    </source>
</evidence>
<keyword evidence="4 5" id="KW-0472">Membrane</keyword>
<dbReference type="PROSITE" id="PS50928">
    <property type="entry name" value="ABC_TM1"/>
    <property type="match status" value="1"/>
</dbReference>
<keyword evidence="2 5" id="KW-0812">Transmembrane</keyword>
<dbReference type="InterPro" id="IPR000515">
    <property type="entry name" value="MetI-like"/>
</dbReference>
<dbReference type="InterPro" id="IPR035906">
    <property type="entry name" value="MetI-like_sf"/>
</dbReference>
<dbReference type="EMBL" id="JQ844189">
    <property type="protein sequence ID" value="AGS52310.1"/>
    <property type="molecule type" value="Genomic_DNA"/>
</dbReference>
<accession>A0A806KHM8</accession>
<evidence type="ECO:0000313" key="7">
    <source>
        <dbReference type="EMBL" id="AGS52310.1"/>
    </source>
</evidence>
<evidence type="ECO:0000256" key="5">
    <source>
        <dbReference type="RuleBase" id="RU363032"/>
    </source>
</evidence>
<comment type="caution">
    <text evidence="5">Lacks conserved residue(s) required for the propagation of feature annotation.</text>
</comment>
<dbReference type="CDD" id="cd06261">
    <property type="entry name" value="TM_PBP2"/>
    <property type="match status" value="1"/>
</dbReference>
<evidence type="ECO:0000259" key="6">
    <source>
        <dbReference type="PROSITE" id="PS50928"/>
    </source>
</evidence>